<keyword evidence="2" id="KW-1185">Reference proteome</keyword>
<organism evidence="1 2">
    <name type="scientific">Pseudomonas neuropathica</name>
    <dbReference type="NCBI Taxonomy" id="2730425"/>
    <lineage>
        <taxon>Bacteria</taxon>
        <taxon>Pseudomonadati</taxon>
        <taxon>Pseudomonadota</taxon>
        <taxon>Gammaproteobacteria</taxon>
        <taxon>Pseudomonadales</taxon>
        <taxon>Pseudomonadaceae</taxon>
        <taxon>Pseudomonas</taxon>
    </lineage>
</organism>
<protein>
    <submittedName>
        <fullName evidence="1">LysR family transcriptional regulator</fullName>
    </submittedName>
</protein>
<sequence length="316" mass="34939">MDKLGALKMFVVTAQLGSFSRAAEQLGKTPSALTKAVNHLEAELGARLFERSTRRILLTESGRLYLETARQVLQRLDEAGEEIEQLQHGLRGSLKITAPLAYGQAFLDQVCGGFLDQYPQINLQVDLCDDFVNLLESGHDLALREGHDDLPGLIARVVGSNCLALCASPQYLERKGLAVTPQTLDEHDWLLYWHPLLSREFWWVERDGQRLSLPQPQAPRLRSDNYDLLLANALAGRGLLHTPLWSAAPYIADGRLVRLMADYDIDPDSFGPHILAVYPSHRRATAKVLAFIDYIAGFLASRGLGVPVIPPVGAVS</sequence>
<comment type="caution">
    <text evidence="1">The sequence shown here is derived from an EMBL/GenBank/DDBJ whole genome shotgun (WGS) entry which is preliminary data.</text>
</comment>
<reference evidence="1" key="1">
    <citation type="submission" date="2024-11" db="EMBL/GenBank/DDBJ databases">
        <authorList>
            <person name="Lucas J.A."/>
        </authorList>
    </citation>
    <scope>NUCLEOTIDE SEQUENCE</scope>
    <source>
        <strain evidence="1">Z 8.8</strain>
    </source>
</reference>
<name>A0ACC7N084_9PSED</name>
<evidence type="ECO:0000313" key="2">
    <source>
        <dbReference type="Proteomes" id="UP001622950"/>
    </source>
</evidence>
<dbReference type="Proteomes" id="UP001622950">
    <property type="component" value="Unassembled WGS sequence"/>
</dbReference>
<gene>
    <name evidence="1" type="ORF">ACJEBM_26650</name>
</gene>
<proteinExistence type="predicted"/>
<evidence type="ECO:0000313" key="1">
    <source>
        <dbReference type="EMBL" id="MFK9084239.1"/>
    </source>
</evidence>
<dbReference type="EMBL" id="JBJHQE010000075">
    <property type="protein sequence ID" value="MFK9084239.1"/>
    <property type="molecule type" value="Genomic_DNA"/>
</dbReference>
<accession>A0ACC7N084</accession>